<dbReference type="GO" id="GO:0010073">
    <property type="term" value="P:meristem maintenance"/>
    <property type="evidence" value="ECO:0007669"/>
    <property type="project" value="InterPro"/>
</dbReference>
<dbReference type="OrthoDB" id="984736at2759"/>
<feature type="domain" description="Aminotransferase-like plant mobile" evidence="1">
    <location>
        <begin position="19"/>
        <end position="295"/>
    </location>
</feature>
<reference evidence="2 3" key="1">
    <citation type="journal article" date="2021" name="Plant Biotechnol. J.">
        <title>Multi-omics assisted identification of the key and species-specific regulatory components of drought-tolerant mechanisms in Gossypium stocksii.</title>
        <authorList>
            <person name="Yu D."/>
            <person name="Ke L."/>
            <person name="Zhang D."/>
            <person name="Wu Y."/>
            <person name="Sun Y."/>
            <person name="Mei J."/>
            <person name="Sun J."/>
            <person name="Sun Y."/>
        </authorList>
    </citation>
    <scope>NUCLEOTIDE SEQUENCE [LARGE SCALE GENOMIC DNA]</scope>
    <source>
        <strain evidence="3">cv. E1</strain>
        <tissue evidence="2">Leaf</tissue>
    </source>
</reference>
<name>A0A9D3ZJ35_9ROSI</name>
<dbReference type="PANTHER" id="PTHR46033:SF8">
    <property type="entry name" value="PROTEIN MAINTENANCE OF MERISTEMS-LIKE"/>
    <property type="match status" value="1"/>
</dbReference>
<feature type="non-terminal residue" evidence="2">
    <location>
        <position position="1"/>
    </location>
</feature>
<comment type="caution">
    <text evidence="2">The sequence shown here is derived from an EMBL/GenBank/DDBJ whole genome shotgun (WGS) entry which is preliminary data.</text>
</comment>
<evidence type="ECO:0000313" key="3">
    <source>
        <dbReference type="Proteomes" id="UP000828251"/>
    </source>
</evidence>
<proteinExistence type="predicted"/>
<sequence>RITCVKRVFWHVAMIGRGCKLDLKLISALIERWRPETHTFHIPCGECPITLEDMQLQLGLLMDGYVVTGSAQSTDWGAVCYKLLGAISDRINGGRIKMGWLRDTFQELDDDSTELERIRYARAYVLEMIRGYLMPDLSRNLVHLRWLLKLVDFKVAGEFSWGSTMLSKLYQEMCGATVPNKAKIGGYLSLLQSWARYRFLFLRPRVKHSASYVGIPTSLEDIQLLLDQQSKEQFQWTSYKDPTIRVVILDEFFQNPNIWPVKVPMVTYAIMEMHQSDRVLRQFEFRQRIPVSLEELDDEHKTDL</sequence>
<dbReference type="AlphaFoldDB" id="A0A9D3ZJ35"/>
<dbReference type="Pfam" id="PF10536">
    <property type="entry name" value="PMD"/>
    <property type="match status" value="1"/>
</dbReference>
<dbReference type="InterPro" id="IPR044824">
    <property type="entry name" value="MAIN-like"/>
</dbReference>
<keyword evidence="3" id="KW-1185">Reference proteome</keyword>
<dbReference type="EMBL" id="JAIQCV010000012">
    <property type="protein sequence ID" value="KAH1039029.1"/>
    <property type="molecule type" value="Genomic_DNA"/>
</dbReference>
<protein>
    <recommendedName>
        <fullName evidence="1">Aminotransferase-like plant mobile domain-containing protein</fullName>
    </recommendedName>
</protein>
<organism evidence="2 3">
    <name type="scientific">Gossypium stocksii</name>
    <dbReference type="NCBI Taxonomy" id="47602"/>
    <lineage>
        <taxon>Eukaryota</taxon>
        <taxon>Viridiplantae</taxon>
        <taxon>Streptophyta</taxon>
        <taxon>Embryophyta</taxon>
        <taxon>Tracheophyta</taxon>
        <taxon>Spermatophyta</taxon>
        <taxon>Magnoliopsida</taxon>
        <taxon>eudicotyledons</taxon>
        <taxon>Gunneridae</taxon>
        <taxon>Pentapetalae</taxon>
        <taxon>rosids</taxon>
        <taxon>malvids</taxon>
        <taxon>Malvales</taxon>
        <taxon>Malvaceae</taxon>
        <taxon>Malvoideae</taxon>
        <taxon>Gossypium</taxon>
    </lineage>
</organism>
<accession>A0A9D3ZJ35</accession>
<gene>
    <name evidence="2" type="ORF">J1N35_040772</name>
</gene>
<evidence type="ECO:0000313" key="2">
    <source>
        <dbReference type="EMBL" id="KAH1039029.1"/>
    </source>
</evidence>
<dbReference type="InterPro" id="IPR019557">
    <property type="entry name" value="AminoTfrase-like_pln_mobile"/>
</dbReference>
<evidence type="ECO:0000259" key="1">
    <source>
        <dbReference type="Pfam" id="PF10536"/>
    </source>
</evidence>
<dbReference type="Proteomes" id="UP000828251">
    <property type="component" value="Unassembled WGS sequence"/>
</dbReference>
<dbReference type="PANTHER" id="PTHR46033">
    <property type="entry name" value="PROTEIN MAIN-LIKE 2"/>
    <property type="match status" value="1"/>
</dbReference>